<sequence>MTPVILCSISNTTLILGAACSEPVQSDSPVDAVETSSEKSDSNDAPTQSKRTRSVRKSEMPPVKDEELIPGAMFTGKVRSIQPFGAFVDFGAFTDGLVHVFRLSDSFVKDVASVVSVGQEVKVEAPLSATHVRLIFGYDTRVEQSKVSSSKRQPQKDGPSGTDRARPARKNASRPGQKKEPMRSSKFVKGQDLDGMVKNLTRSGAFISLPEGEEGFLPTSEESDDGIMSTVGGPSLQVGQEVKVRVLRITRGQVTLTMKKEEDNDNLDSQLSQGVVYTATNPFMLAFHNNKEIAAFLDQREKPEKIEVQTVAGATAAGELVEKETDTVANIANKEETIDKETEESSEVSSPESSAEVPLVDVVESDETLGSSGEIVDQVTTSESSVVGEDSNAKDEVQVETLVTEDKIPSATSVQDDEVGAIPKENGSVGSTYVQPDVPDLKDVVGRYPRHC</sequence>
<feature type="chain" id="PRO_5015168645" description="S1 motif domain-containing protein" evidence="4">
    <location>
        <begin position="27"/>
        <end position="452"/>
    </location>
</feature>
<dbReference type="Gene3D" id="2.40.50.140">
    <property type="entry name" value="Nucleic acid-binding proteins"/>
    <property type="match status" value="2"/>
</dbReference>
<evidence type="ECO:0000256" key="2">
    <source>
        <dbReference type="ARBA" id="ARBA00025453"/>
    </source>
</evidence>
<dbReference type="SUPFAM" id="SSF50249">
    <property type="entry name" value="Nucleic acid-binding proteins"/>
    <property type="match status" value="2"/>
</dbReference>
<dbReference type="PANTHER" id="PTHR10724">
    <property type="entry name" value="30S RIBOSOMAL PROTEIN S1"/>
    <property type="match status" value="1"/>
</dbReference>
<feature type="region of interest" description="Disordered" evidence="3">
    <location>
        <begin position="144"/>
        <end position="191"/>
    </location>
</feature>
<dbReference type="FunFam" id="2.40.50.140:FF:000051">
    <property type="entry name" value="RNA-binding transcriptional accessory protein"/>
    <property type="match status" value="1"/>
</dbReference>
<evidence type="ECO:0000313" key="7">
    <source>
        <dbReference type="Proteomes" id="UP000239757"/>
    </source>
</evidence>
<evidence type="ECO:0000259" key="5">
    <source>
        <dbReference type="PROSITE" id="PS50126"/>
    </source>
</evidence>
<dbReference type="InterPro" id="IPR003029">
    <property type="entry name" value="S1_domain"/>
</dbReference>
<dbReference type="GO" id="GO:0006412">
    <property type="term" value="P:translation"/>
    <property type="evidence" value="ECO:0007669"/>
    <property type="project" value="TreeGrafter"/>
</dbReference>
<reference evidence="6 7" key="1">
    <citation type="submission" date="2015-01" db="EMBL/GenBank/DDBJ databases">
        <title>Genome of allotetraploid Gossypium barbadense reveals genomic plasticity and fiber elongation in cotton evolution.</title>
        <authorList>
            <person name="Chen X."/>
            <person name="Liu X."/>
            <person name="Zhao B."/>
            <person name="Zheng H."/>
            <person name="Hu Y."/>
            <person name="Lu G."/>
            <person name="Yang C."/>
            <person name="Chen J."/>
            <person name="Shan C."/>
            <person name="Zhang L."/>
            <person name="Zhou Y."/>
            <person name="Wang L."/>
            <person name="Guo W."/>
            <person name="Bai Y."/>
            <person name="Ruan J."/>
            <person name="Shangguan X."/>
            <person name="Mao Y."/>
            <person name="Jiang J."/>
            <person name="Zhu Y."/>
            <person name="Lei J."/>
            <person name="Kang H."/>
            <person name="Chen S."/>
            <person name="He X."/>
            <person name="Wang R."/>
            <person name="Wang Y."/>
            <person name="Chen J."/>
            <person name="Wang L."/>
            <person name="Yu S."/>
            <person name="Wang B."/>
            <person name="Wei J."/>
            <person name="Song S."/>
            <person name="Lu X."/>
            <person name="Gao Z."/>
            <person name="Gu W."/>
            <person name="Deng X."/>
            <person name="Ma D."/>
            <person name="Wang S."/>
            <person name="Liang W."/>
            <person name="Fang L."/>
            <person name="Cai C."/>
            <person name="Zhu X."/>
            <person name="Zhou B."/>
            <person name="Zhang Y."/>
            <person name="Chen Z."/>
            <person name="Xu S."/>
            <person name="Zhu R."/>
            <person name="Wang S."/>
            <person name="Zhang T."/>
            <person name="Zhao G."/>
        </authorList>
    </citation>
    <scope>NUCLEOTIDE SEQUENCE [LARGE SCALE GENOMIC DNA]</scope>
    <source>
        <strain evidence="7">cv. Xinhai21</strain>
        <tissue evidence="6">Leaf</tissue>
    </source>
</reference>
<feature type="region of interest" description="Disordered" evidence="3">
    <location>
        <begin position="22"/>
        <end position="63"/>
    </location>
</feature>
<evidence type="ECO:0000256" key="4">
    <source>
        <dbReference type="SAM" id="SignalP"/>
    </source>
</evidence>
<accession>A0A2P5W9A5</accession>
<evidence type="ECO:0000256" key="3">
    <source>
        <dbReference type="SAM" id="MobiDB-lite"/>
    </source>
</evidence>
<dbReference type="InterPro" id="IPR050437">
    <property type="entry name" value="Ribos_protein_bS1-like"/>
</dbReference>
<dbReference type="Pfam" id="PF00575">
    <property type="entry name" value="S1"/>
    <property type="match status" value="2"/>
</dbReference>
<protein>
    <recommendedName>
        <fullName evidence="5">S1 motif domain-containing protein</fullName>
    </recommendedName>
</protein>
<dbReference type="PROSITE" id="PS50126">
    <property type="entry name" value="S1"/>
    <property type="match status" value="2"/>
</dbReference>
<feature type="domain" description="S1 motif" evidence="5">
    <location>
        <begin position="190"/>
        <end position="259"/>
    </location>
</feature>
<dbReference type="GO" id="GO:0005737">
    <property type="term" value="C:cytoplasm"/>
    <property type="evidence" value="ECO:0007669"/>
    <property type="project" value="UniProtKB-ARBA"/>
</dbReference>
<dbReference type="AlphaFoldDB" id="A0A2P5W9A5"/>
<gene>
    <name evidence="6" type="ORF">GOBAR_AA33054</name>
</gene>
<keyword evidence="4" id="KW-0732">Signal</keyword>
<keyword evidence="1" id="KW-0809">Transit peptide</keyword>
<dbReference type="InterPro" id="IPR012340">
    <property type="entry name" value="NA-bd_OB-fold"/>
</dbReference>
<dbReference type="GO" id="GO:0003735">
    <property type="term" value="F:structural constituent of ribosome"/>
    <property type="evidence" value="ECO:0007669"/>
    <property type="project" value="TreeGrafter"/>
</dbReference>
<name>A0A2P5W9A5_GOSBA</name>
<proteinExistence type="predicted"/>
<dbReference type="OrthoDB" id="982827at2759"/>
<dbReference type="SMART" id="SM00316">
    <property type="entry name" value="S1"/>
    <property type="match status" value="2"/>
</dbReference>
<dbReference type="EMBL" id="KZ668524">
    <property type="protein sequence ID" value="PPR87631.1"/>
    <property type="molecule type" value="Genomic_DNA"/>
</dbReference>
<feature type="domain" description="S1 motif" evidence="5">
    <location>
        <begin position="71"/>
        <end position="123"/>
    </location>
</feature>
<feature type="region of interest" description="Disordered" evidence="3">
    <location>
        <begin position="333"/>
        <end position="396"/>
    </location>
</feature>
<feature type="signal peptide" evidence="4">
    <location>
        <begin position="1"/>
        <end position="26"/>
    </location>
</feature>
<evidence type="ECO:0000313" key="6">
    <source>
        <dbReference type="EMBL" id="PPR87631.1"/>
    </source>
</evidence>
<comment type="function">
    <text evidence="2">Associates with the EF-Tu.GDP complex and induces the exchange of GDP to GTP. It remains bound to the aminoacyl-tRNA.EF-Tu.GTP complex up to the GTP hydrolysis stage on the ribosome.</text>
</comment>
<dbReference type="PANTHER" id="PTHR10724:SF10">
    <property type="entry name" value="S1 RNA-BINDING DOMAIN-CONTAINING PROTEIN 1"/>
    <property type="match status" value="1"/>
</dbReference>
<dbReference type="Proteomes" id="UP000239757">
    <property type="component" value="Unassembled WGS sequence"/>
</dbReference>
<dbReference type="FunFam" id="2.40.50.140:FF:000250">
    <property type="entry name" value="Elongation factor Ts, mitochondrial"/>
    <property type="match status" value="1"/>
</dbReference>
<organism evidence="6 7">
    <name type="scientific">Gossypium barbadense</name>
    <name type="common">Sea Island cotton</name>
    <name type="synonym">Hibiscus barbadensis</name>
    <dbReference type="NCBI Taxonomy" id="3634"/>
    <lineage>
        <taxon>Eukaryota</taxon>
        <taxon>Viridiplantae</taxon>
        <taxon>Streptophyta</taxon>
        <taxon>Embryophyta</taxon>
        <taxon>Tracheophyta</taxon>
        <taxon>Spermatophyta</taxon>
        <taxon>Magnoliopsida</taxon>
        <taxon>eudicotyledons</taxon>
        <taxon>Gunneridae</taxon>
        <taxon>Pentapetalae</taxon>
        <taxon>rosids</taxon>
        <taxon>malvids</taxon>
        <taxon>Malvales</taxon>
        <taxon>Malvaceae</taxon>
        <taxon>Malvoideae</taxon>
        <taxon>Gossypium</taxon>
    </lineage>
</organism>
<feature type="region of interest" description="Disordered" evidence="3">
    <location>
        <begin position="412"/>
        <end position="436"/>
    </location>
</feature>
<dbReference type="GO" id="GO:0003729">
    <property type="term" value="F:mRNA binding"/>
    <property type="evidence" value="ECO:0007669"/>
    <property type="project" value="UniProtKB-ARBA"/>
</dbReference>
<evidence type="ECO:0000256" key="1">
    <source>
        <dbReference type="ARBA" id="ARBA00022946"/>
    </source>
</evidence>
<feature type="compositionally biased region" description="Low complexity" evidence="3">
    <location>
        <begin position="347"/>
        <end position="356"/>
    </location>
</feature>